<reference evidence="1 2" key="1">
    <citation type="submission" date="2017-04" db="EMBL/GenBank/DDBJ databases">
        <authorList>
            <person name="Afonso C.L."/>
            <person name="Miller P.J."/>
            <person name="Scott M.A."/>
            <person name="Spackman E."/>
            <person name="Goraichik I."/>
            <person name="Dimitrov K.M."/>
            <person name="Suarez D.L."/>
            <person name="Swayne D.E."/>
        </authorList>
    </citation>
    <scope>NUCLEOTIDE SEQUENCE [LARGE SCALE GENOMIC DNA]</scope>
    <source>
        <strain evidence="1 2">DSM 43828</strain>
    </source>
</reference>
<proteinExistence type="predicted"/>
<keyword evidence="2" id="KW-1185">Reference proteome</keyword>
<evidence type="ECO:0000313" key="1">
    <source>
        <dbReference type="EMBL" id="SMD27132.1"/>
    </source>
</evidence>
<name>A0A1W2FZJ0_KIBAR</name>
<accession>A0A1W2FZJ0</accession>
<dbReference type="GO" id="GO:0016491">
    <property type="term" value="F:oxidoreductase activity"/>
    <property type="evidence" value="ECO:0007669"/>
    <property type="project" value="InterPro"/>
</dbReference>
<organism evidence="1 2">
    <name type="scientific">Kibdelosporangium aridum</name>
    <dbReference type="NCBI Taxonomy" id="2030"/>
    <lineage>
        <taxon>Bacteria</taxon>
        <taxon>Bacillati</taxon>
        <taxon>Actinomycetota</taxon>
        <taxon>Actinomycetes</taxon>
        <taxon>Pseudonocardiales</taxon>
        <taxon>Pseudonocardiaceae</taxon>
        <taxon>Kibdelosporangium</taxon>
    </lineage>
</organism>
<protein>
    <submittedName>
        <fullName evidence="1">Nitroreductase family protein</fullName>
    </submittedName>
</protein>
<dbReference type="Gene3D" id="3.40.109.10">
    <property type="entry name" value="NADH Oxidase"/>
    <property type="match status" value="3"/>
</dbReference>
<dbReference type="RefSeq" id="WP_033380033.1">
    <property type="nucleotide sequence ID" value="NZ_FWXV01000020.1"/>
</dbReference>
<dbReference type="SUPFAM" id="SSF55469">
    <property type="entry name" value="FMN-dependent nitroreductase-like"/>
    <property type="match status" value="2"/>
</dbReference>
<dbReference type="Proteomes" id="UP000192674">
    <property type="component" value="Unassembled WGS sequence"/>
</dbReference>
<gene>
    <name evidence="1" type="ORF">SAMN05661093_10729</name>
</gene>
<dbReference type="InterPro" id="IPR000415">
    <property type="entry name" value="Nitroreductase-like"/>
</dbReference>
<dbReference type="PANTHER" id="PTHR23026">
    <property type="entry name" value="NADPH NITROREDUCTASE"/>
    <property type="match status" value="1"/>
</dbReference>
<dbReference type="PANTHER" id="PTHR23026:SF123">
    <property type="entry name" value="NAD(P)H NITROREDUCTASE RV3131-RELATED"/>
    <property type="match status" value="1"/>
</dbReference>
<dbReference type="OrthoDB" id="8156917at2"/>
<dbReference type="AlphaFoldDB" id="A0A1W2FZJ0"/>
<sequence length="299" mass="31965">MTAKAAALSLSVEDTRAVLTTASLAPSVHNTQPWRFRLLPDRIELHADLSRALPATDPSARELRLSCGAALFNLRLALQALGVRPLVTLLPGTEAPGALATIRRGGQTALTDESRALLEAVPVRRTNRQPFIDSPISTADQQSMVRAAGLERAWLHVVSDRSDVARLQELMLRAHRTQLADTEVQAELAGWAGAPATAGLGESDHLLGVLCSYYDGRLAELQAGQAMQRVLLTATSLGLSTLLLSQPSEVPGTRAELRRAMGGSLVPQTIVRIGFGSPVPATPRRPVDDLLMEPTGAKY</sequence>
<dbReference type="EMBL" id="FWXV01000020">
    <property type="protein sequence ID" value="SMD27132.1"/>
    <property type="molecule type" value="Genomic_DNA"/>
</dbReference>
<evidence type="ECO:0000313" key="2">
    <source>
        <dbReference type="Proteomes" id="UP000192674"/>
    </source>
</evidence>
<dbReference type="InterPro" id="IPR050627">
    <property type="entry name" value="Nitroreductase/BluB"/>
</dbReference>